<keyword evidence="2" id="KW-1185">Reference proteome</keyword>
<gene>
    <name evidence="1" type="ORF">ACFL27_17025</name>
</gene>
<proteinExistence type="predicted"/>
<accession>A0ABV6Z0D8</accession>
<comment type="caution">
    <text evidence="1">The sequence shown here is derived from an EMBL/GenBank/DDBJ whole genome shotgun (WGS) entry which is preliminary data.</text>
</comment>
<dbReference type="EMBL" id="JBHPBY010000239">
    <property type="protein sequence ID" value="MFC1851897.1"/>
    <property type="molecule type" value="Genomic_DNA"/>
</dbReference>
<evidence type="ECO:0000313" key="2">
    <source>
        <dbReference type="Proteomes" id="UP001594351"/>
    </source>
</evidence>
<reference evidence="1 2" key="1">
    <citation type="submission" date="2024-09" db="EMBL/GenBank/DDBJ databases">
        <title>Laminarin stimulates single cell rates of sulfate reduction while oxygen inhibits transcriptomic activity in coastal marine sediment.</title>
        <authorList>
            <person name="Lindsay M."/>
            <person name="Orcutt B."/>
            <person name="Emerson D."/>
            <person name="Stepanauskas R."/>
            <person name="D'Angelo T."/>
        </authorList>
    </citation>
    <scope>NUCLEOTIDE SEQUENCE [LARGE SCALE GENOMIC DNA]</scope>
    <source>
        <strain evidence="1">SAG AM-311-K15</strain>
    </source>
</reference>
<dbReference type="Proteomes" id="UP001594351">
    <property type="component" value="Unassembled WGS sequence"/>
</dbReference>
<evidence type="ECO:0000313" key="1">
    <source>
        <dbReference type="EMBL" id="MFC1851897.1"/>
    </source>
</evidence>
<name>A0ABV6Z0D8_UNCC1</name>
<sequence>MGDLSEERKQFYTDIVNKTKLEYDEIGEQIEQELIAVKERIAKLNEDKAAALQVYSGACRRLGVENEFEAEEEEEEEE</sequence>
<organism evidence="1 2">
    <name type="scientific">candidate division CSSED10-310 bacterium</name>
    <dbReference type="NCBI Taxonomy" id="2855610"/>
    <lineage>
        <taxon>Bacteria</taxon>
        <taxon>Bacteria division CSSED10-310</taxon>
    </lineage>
</organism>
<protein>
    <submittedName>
        <fullName evidence="1">Uncharacterized protein</fullName>
    </submittedName>
</protein>